<dbReference type="EMBL" id="JAAWWB010000007">
    <property type="protein sequence ID" value="KAG6779400.1"/>
    <property type="molecule type" value="Genomic_DNA"/>
</dbReference>
<organism evidence="6 7">
    <name type="scientific">Populus tomentosa</name>
    <name type="common">Chinese white poplar</name>
    <dbReference type="NCBI Taxonomy" id="118781"/>
    <lineage>
        <taxon>Eukaryota</taxon>
        <taxon>Viridiplantae</taxon>
        <taxon>Streptophyta</taxon>
        <taxon>Embryophyta</taxon>
        <taxon>Tracheophyta</taxon>
        <taxon>Spermatophyta</taxon>
        <taxon>Magnoliopsida</taxon>
        <taxon>eudicotyledons</taxon>
        <taxon>Gunneridae</taxon>
        <taxon>Pentapetalae</taxon>
        <taxon>rosids</taxon>
        <taxon>fabids</taxon>
        <taxon>Malpighiales</taxon>
        <taxon>Salicaceae</taxon>
        <taxon>Saliceae</taxon>
        <taxon>Populus</taxon>
    </lineage>
</organism>
<evidence type="ECO:0000313" key="7">
    <source>
        <dbReference type="Proteomes" id="UP000886885"/>
    </source>
</evidence>
<keyword evidence="1" id="KW-0479">Metal-binding</keyword>
<evidence type="ECO:0000313" key="6">
    <source>
        <dbReference type="EMBL" id="KAG6779400.1"/>
    </source>
</evidence>
<dbReference type="GO" id="GO:0008270">
    <property type="term" value="F:zinc ion binding"/>
    <property type="evidence" value="ECO:0007669"/>
    <property type="project" value="UniProtKB-KW"/>
</dbReference>
<dbReference type="OrthoDB" id="636896at2759"/>
<dbReference type="GO" id="GO:0005634">
    <property type="term" value="C:nucleus"/>
    <property type="evidence" value="ECO:0007669"/>
    <property type="project" value="TreeGrafter"/>
</dbReference>
<keyword evidence="3" id="KW-0862">Zinc</keyword>
<protein>
    <recommendedName>
        <fullName evidence="5">ZF-HD dimerization-type domain-containing protein</fullName>
    </recommendedName>
</protein>
<keyword evidence="2" id="KW-0863">Zinc-finger</keyword>
<reference evidence="6" key="1">
    <citation type="journal article" date="2020" name="bioRxiv">
        <title>Hybrid origin of Populus tomentosa Carr. identified through genome sequencing and phylogenomic analysis.</title>
        <authorList>
            <person name="An X."/>
            <person name="Gao K."/>
            <person name="Chen Z."/>
            <person name="Li J."/>
            <person name="Yang X."/>
            <person name="Yang X."/>
            <person name="Zhou J."/>
            <person name="Guo T."/>
            <person name="Zhao T."/>
            <person name="Huang S."/>
            <person name="Miao D."/>
            <person name="Khan W.U."/>
            <person name="Rao P."/>
            <person name="Ye M."/>
            <person name="Lei B."/>
            <person name="Liao W."/>
            <person name="Wang J."/>
            <person name="Ji L."/>
            <person name="Li Y."/>
            <person name="Guo B."/>
            <person name="Mustafa N.S."/>
            <person name="Li S."/>
            <person name="Yun Q."/>
            <person name="Keller S.R."/>
            <person name="Mao J."/>
            <person name="Zhang R."/>
            <person name="Strauss S.H."/>
        </authorList>
    </citation>
    <scope>NUCLEOTIDE SEQUENCE</scope>
    <source>
        <strain evidence="6">GM15</strain>
        <tissue evidence="6">Leaf</tissue>
    </source>
</reference>
<feature type="region of interest" description="Disordered" evidence="4">
    <location>
        <begin position="1"/>
        <end position="54"/>
    </location>
</feature>
<dbReference type="NCBIfam" id="TIGR01566">
    <property type="entry name" value="ZF_HD_prot_N"/>
    <property type="match status" value="1"/>
</dbReference>
<dbReference type="GO" id="GO:0000976">
    <property type="term" value="F:transcription cis-regulatory region binding"/>
    <property type="evidence" value="ECO:0007669"/>
    <property type="project" value="TreeGrafter"/>
</dbReference>
<comment type="caution">
    <text evidence="6">The sequence shown here is derived from an EMBL/GenBank/DDBJ whole genome shotgun (WGS) entry which is preliminary data.</text>
</comment>
<dbReference type="Proteomes" id="UP000886885">
    <property type="component" value="Chromosome 4A"/>
</dbReference>
<evidence type="ECO:0000256" key="4">
    <source>
        <dbReference type="SAM" id="MobiDB-lite"/>
    </source>
</evidence>
<feature type="compositionally biased region" description="Polar residues" evidence="4">
    <location>
        <begin position="24"/>
        <end position="48"/>
    </location>
</feature>
<accession>A0A8X8A2H7</accession>
<dbReference type="AlphaFoldDB" id="A0A8X8A2H7"/>
<evidence type="ECO:0000256" key="3">
    <source>
        <dbReference type="ARBA" id="ARBA00022833"/>
    </source>
</evidence>
<keyword evidence="7" id="KW-1185">Reference proteome</keyword>
<dbReference type="GO" id="GO:0003700">
    <property type="term" value="F:DNA-binding transcription factor activity"/>
    <property type="evidence" value="ECO:0007669"/>
    <property type="project" value="TreeGrafter"/>
</dbReference>
<dbReference type="PANTHER" id="PTHR31948">
    <property type="entry name" value="ZINC-FINGER HOMEODOMAIN PROTEIN 2"/>
    <property type="match status" value="1"/>
</dbReference>
<dbReference type="GO" id="GO:0050793">
    <property type="term" value="P:regulation of developmental process"/>
    <property type="evidence" value="ECO:0007669"/>
    <property type="project" value="TreeGrafter"/>
</dbReference>
<sequence length="410" mass="44250">MDESSLQKDMPISRNGSYAGGNGHSHTVTSAAAAQVPTNGHSSPSSQQEDQRPYKKVVRYKECLKNHAAAIGGNATDGCGEFIPGGEEGSLEALKCSACNCHRNFHRKEIDGECSYDCHHHYPIMSNIGSGRLISGLHNGIIGSPPQGYPTSSFISSRAPPPHQVVVSFKNGGANAITSESDEKEEDNGGGILTTRPTCNVTRLDVWSQMLHCGLSIILRFSNVTQLRPSLLMWKPRHCKKCKVFGHKCHTQASKKVKGDALPVASTTADPTLTTLPAPQEPSMQAPQEPQEPVRQPNQGANVGLALTTSREGHVGEKQLAQKELVRCTTSKQGSFPSSSEAQEFSAATPNASSFTSDTLDSEGEFIPISRWIKKKKKVLRIMIECYGTAFSGSVYFPVNSITGRLVLVF</sequence>
<name>A0A8X8A2H7_POPTO</name>
<evidence type="ECO:0000256" key="2">
    <source>
        <dbReference type="ARBA" id="ARBA00022771"/>
    </source>
</evidence>
<feature type="region of interest" description="Disordered" evidence="4">
    <location>
        <begin position="332"/>
        <end position="360"/>
    </location>
</feature>
<dbReference type="InterPro" id="IPR006456">
    <property type="entry name" value="ZF_HD_homeobox_Cys/His_dimer"/>
</dbReference>
<feature type="domain" description="ZF-HD dimerization-type" evidence="5">
    <location>
        <begin position="60"/>
        <end position="109"/>
    </location>
</feature>
<gene>
    <name evidence="6" type="ORF">POTOM_015780</name>
</gene>
<dbReference type="Pfam" id="PF04770">
    <property type="entry name" value="ZF-HD_dimer"/>
    <property type="match status" value="1"/>
</dbReference>
<feature type="region of interest" description="Disordered" evidence="4">
    <location>
        <begin position="256"/>
        <end position="299"/>
    </location>
</feature>
<evidence type="ECO:0000259" key="5">
    <source>
        <dbReference type="PROSITE" id="PS51523"/>
    </source>
</evidence>
<evidence type="ECO:0000256" key="1">
    <source>
        <dbReference type="ARBA" id="ARBA00022723"/>
    </source>
</evidence>
<feature type="compositionally biased region" description="Low complexity" evidence="4">
    <location>
        <begin position="267"/>
        <end position="278"/>
    </location>
</feature>
<proteinExistence type="predicted"/>
<dbReference type="PROSITE" id="PS51523">
    <property type="entry name" value="ZF_HD_DIMER"/>
    <property type="match status" value="1"/>
</dbReference>
<feature type="compositionally biased region" description="Polar residues" evidence="4">
    <location>
        <begin position="332"/>
        <end position="359"/>
    </location>
</feature>
<dbReference type="PANTHER" id="PTHR31948:SF147">
    <property type="entry name" value="ZF-HD DIMERIZATION-TYPE DOMAIN-CONTAINING PROTEIN"/>
    <property type="match status" value="1"/>
</dbReference>